<organism evidence="1 2">
    <name type="scientific">Acetivibrio straminisolvens JCM 21531</name>
    <dbReference type="NCBI Taxonomy" id="1294263"/>
    <lineage>
        <taxon>Bacteria</taxon>
        <taxon>Bacillati</taxon>
        <taxon>Bacillota</taxon>
        <taxon>Clostridia</taxon>
        <taxon>Eubacteriales</taxon>
        <taxon>Oscillospiraceae</taxon>
        <taxon>Acetivibrio</taxon>
    </lineage>
</organism>
<name>W4VB79_9FIRM</name>
<keyword evidence="2" id="KW-1185">Reference proteome</keyword>
<dbReference type="EMBL" id="BAVR01000070">
    <property type="protein sequence ID" value="GAE90421.1"/>
    <property type="molecule type" value="Genomic_DNA"/>
</dbReference>
<dbReference type="STRING" id="1294263.JCM21531_4033"/>
<proteinExistence type="predicted"/>
<protein>
    <submittedName>
        <fullName evidence="1">Uncharacterized protein</fullName>
    </submittedName>
</protein>
<gene>
    <name evidence="1" type="ORF">JCM21531_4033</name>
</gene>
<reference evidence="1" key="1">
    <citation type="journal article" date="2014" name="Genome Announc.">
        <title>Draft Genome Sequence of Clostridium straminisolvens Strain JCM 21531T, Isolated from a Cellulose-Degrading Bacterial Community.</title>
        <authorList>
            <person name="Yuki M."/>
            <person name="Oshima K."/>
            <person name="Suda W."/>
            <person name="Sakamoto M."/>
            <person name="Kitamura K."/>
            <person name="Iida T."/>
            <person name="Hattori M."/>
            <person name="Ohkuma M."/>
        </authorList>
    </citation>
    <scope>NUCLEOTIDE SEQUENCE [LARGE SCALE GENOMIC DNA]</scope>
    <source>
        <strain evidence="1">JCM 21531</strain>
    </source>
</reference>
<evidence type="ECO:0000313" key="1">
    <source>
        <dbReference type="EMBL" id="GAE90421.1"/>
    </source>
</evidence>
<dbReference type="Proteomes" id="UP000019109">
    <property type="component" value="Unassembled WGS sequence"/>
</dbReference>
<sequence>MEIDKKEAIQIMKENRNKDYQLGILTGSNFDVVIKVYSEYAPFHKVNTVQELIRPYEKTHSRLRRIPKSKVAHLKCRSIVPKTVCSIRRGIVINCKQNQ</sequence>
<evidence type="ECO:0000313" key="2">
    <source>
        <dbReference type="Proteomes" id="UP000019109"/>
    </source>
</evidence>
<comment type="caution">
    <text evidence="1">The sequence shown here is derived from an EMBL/GenBank/DDBJ whole genome shotgun (WGS) entry which is preliminary data.</text>
</comment>
<dbReference type="AlphaFoldDB" id="W4VB79"/>
<accession>W4VB79</accession>